<reference evidence="10" key="1">
    <citation type="journal article" date="2023" name="G3 (Bethesda)">
        <title>A reference genome for the long-term kleptoplast-retaining sea slug Elysia crispata morphotype clarki.</title>
        <authorList>
            <person name="Eastman K.E."/>
            <person name="Pendleton A.L."/>
            <person name="Shaikh M.A."/>
            <person name="Suttiyut T."/>
            <person name="Ogas R."/>
            <person name="Tomko P."/>
            <person name="Gavelis G."/>
            <person name="Widhalm J.R."/>
            <person name="Wisecaver J.H."/>
        </authorList>
    </citation>
    <scope>NUCLEOTIDE SEQUENCE</scope>
    <source>
        <strain evidence="10">ECLA1</strain>
    </source>
</reference>
<keyword evidence="3 7" id="KW-0460">Magnesium</keyword>
<keyword evidence="2 8" id="KW-0378">Hydrolase</keyword>
<sequence>MESLVWRRRGPRTVSFSFLLSAKIKGQSSNQVMSPSYMSGYSQITPTGQGYYPASASSLSYGATGTVPGYENGFYGYGTAGAEYYPTYPYLPSTAAVSPATTVPSTQTYQLLDTPSTTTSGGQNTVTDGNSYSQLASPSPPLKENGQRGASRSRGRSRTQPSPGPESDLERVFVWDLDETIIIFHSLLTGSYAQRYTKVTPQISLECLPARADCVHGSAIIGEGESPYLDQMPVLRYSHESTVLSPPASRAHLQSVETDSTIRLTGHLHLCRRNQRTYGQDLGGKAGLGERLARPWVRMKGNERGNEYVDRSASSAIRAQGERCMQLVPVCSPHGPSVARMDSLPQANILCGPAIMIRSDKSPLALQTCHKGIPTVAVQGILVPLSQARSSSQCARPGPGCGLLRQFTLASWEVDHHTSRPVCGLGRTVCPFFVFCFSLPIQCCLVNQQIGRCSWFVGDQCAQFGVHETSEGLPPPSLSNITFEENWSLLGMICYVDQPSRETFV</sequence>
<evidence type="ECO:0000256" key="9">
    <source>
        <dbReference type="SAM" id="MobiDB-lite"/>
    </source>
</evidence>
<evidence type="ECO:0000256" key="5">
    <source>
        <dbReference type="ARBA" id="ARBA00051722"/>
    </source>
</evidence>
<feature type="region of interest" description="Disordered" evidence="9">
    <location>
        <begin position="111"/>
        <end position="168"/>
    </location>
</feature>
<protein>
    <recommendedName>
        <fullName evidence="8">Eyes absent homolog</fullName>
        <ecNumber evidence="8">3.1.3.48</ecNumber>
    </recommendedName>
</protein>
<dbReference type="Gene3D" id="3.40.50.12350">
    <property type="match status" value="1"/>
</dbReference>
<comment type="caution">
    <text evidence="10">The sequence shown here is derived from an EMBL/GenBank/DDBJ whole genome shotgun (WGS) entry which is preliminary data.</text>
</comment>
<evidence type="ECO:0000256" key="6">
    <source>
        <dbReference type="PIRSR" id="PIRSR628472-1"/>
    </source>
</evidence>
<gene>
    <name evidence="10" type="ORF">RRG08_029967</name>
</gene>
<evidence type="ECO:0000256" key="3">
    <source>
        <dbReference type="ARBA" id="ARBA00022842"/>
    </source>
</evidence>
<evidence type="ECO:0000313" key="10">
    <source>
        <dbReference type="EMBL" id="KAK3770312.1"/>
    </source>
</evidence>
<evidence type="ECO:0000256" key="2">
    <source>
        <dbReference type="ARBA" id="ARBA00022801"/>
    </source>
</evidence>
<dbReference type="GO" id="GO:2001240">
    <property type="term" value="P:negative regulation of extrinsic apoptotic signaling pathway in absence of ligand"/>
    <property type="evidence" value="ECO:0007669"/>
    <property type="project" value="TreeGrafter"/>
</dbReference>
<keyword evidence="8" id="KW-0805">Transcription regulation</keyword>
<comment type="catalytic activity">
    <reaction evidence="5 8">
        <text>O-phospho-L-tyrosyl-[protein] + H2O = L-tyrosyl-[protein] + phosphate</text>
        <dbReference type="Rhea" id="RHEA:10684"/>
        <dbReference type="Rhea" id="RHEA-COMP:10136"/>
        <dbReference type="Rhea" id="RHEA-COMP:20101"/>
        <dbReference type="ChEBI" id="CHEBI:15377"/>
        <dbReference type="ChEBI" id="CHEBI:43474"/>
        <dbReference type="ChEBI" id="CHEBI:46858"/>
        <dbReference type="ChEBI" id="CHEBI:61978"/>
        <dbReference type="EC" id="3.1.3.48"/>
    </reaction>
</comment>
<dbReference type="EC" id="3.1.3.48" evidence="8"/>
<dbReference type="InterPro" id="IPR028472">
    <property type="entry name" value="EYA"/>
</dbReference>
<evidence type="ECO:0000256" key="7">
    <source>
        <dbReference type="PIRSR" id="PIRSR628472-2"/>
    </source>
</evidence>
<feature type="binding site" evidence="7">
    <location>
        <position position="178"/>
    </location>
    <ligand>
        <name>Mg(2+)</name>
        <dbReference type="ChEBI" id="CHEBI:18420"/>
    </ligand>
</feature>
<feature type="compositionally biased region" description="Polar residues" evidence="9">
    <location>
        <begin position="111"/>
        <end position="137"/>
    </location>
</feature>
<keyword evidence="7 8" id="KW-0479">Metal-binding</keyword>
<dbReference type="GO" id="GO:0030154">
    <property type="term" value="P:cell differentiation"/>
    <property type="evidence" value="ECO:0007669"/>
    <property type="project" value="TreeGrafter"/>
</dbReference>
<dbReference type="EMBL" id="JAWDGP010003856">
    <property type="protein sequence ID" value="KAK3770312.1"/>
    <property type="molecule type" value="Genomic_DNA"/>
</dbReference>
<feature type="active site" description="Proton donor" evidence="6">
    <location>
        <position position="178"/>
    </location>
</feature>
<feature type="active site" description="Nucleophile" evidence="6">
    <location>
        <position position="176"/>
    </location>
</feature>
<dbReference type="Proteomes" id="UP001283361">
    <property type="component" value="Unassembled WGS sequence"/>
</dbReference>
<evidence type="ECO:0000256" key="4">
    <source>
        <dbReference type="ARBA" id="ARBA00022912"/>
    </source>
</evidence>
<evidence type="ECO:0000256" key="1">
    <source>
        <dbReference type="ARBA" id="ARBA00010501"/>
    </source>
</evidence>
<comment type="cofactor">
    <cofactor evidence="7 8">
        <name>Mg(2+)</name>
        <dbReference type="ChEBI" id="CHEBI:18420"/>
    </cofactor>
    <text evidence="7 8">Binds 1 Mg(2+) ion per subunit.</text>
</comment>
<dbReference type="GO" id="GO:0005634">
    <property type="term" value="C:nucleus"/>
    <property type="evidence" value="ECO:0007669"/>
    <property type="project" value="TreeGrafter"/>
</dbReference>
<keyword evidence="8" id="KW-0804">Transcription</keyword>
<keyword evidence="11" id="KW-1185">Reference proteome</keyword>
<dbReference type="GO" id="GO:0045739">
    <property type="term" value="P:positive regulation of DNA repair"/>
    <property type="evidence" value="ECO:0007669"/>
    <property type="project" value="TreeGrafter"/>
</dbReference>
<evidence type="ECO:0000313" key="11">
    <source>
        <dbReference type="Proteomes" id="UP001283361"/>
    </source>
</evidence>
<feature type="binding site" evidence="7">
    <location>
        <position position="176"/>
    </location>
    <ligand>
        <name>Mg(2+)</name>
        <dbReference type="ChEBI" id="CHEBI:18420"/>
    </ligand>
</feature>
<accession>A0AAE1DH26</accession>
<comment type="similarity">
    <text evidence="1 8">Belongs to the HAD-like hydrolase superfamily. EYA family.</text>
</comment>
<dbReference type="InterPro" id="IPR038102">
    <property type="entry name" value="EYA_dom_sf"/>
</dbReference>
<dbReference type="PANTHER" id="PTHR10190:SF16">
    <property type="entry name" value="DEVELOPMENTAL PROTEIN EYES ABSENT"/>
    <property type="match status" value="1"/>
</dbReference>
<dbReference type="AlphaFoldDB" id="A0AAE1DH26"/>
<dbReference type="PANTHER" id="PTHR10190">
    <property type="entry name" value="EYES ABSENT"/>
    <property type="match status" value="1"/>
</dbReference>
<keyword evidence="4 8" id="KW-0904">Protein phosphatase</keyword>
<name>A0AAE1DH26_9GAST</name>
<evidence type="ECO:0000256" key="8">
    <source>
        <dbReference type="RuleBase" id="RU362036"/>
    </source>
</evidence>
<proteinExistence type="inferred from homology"/>
<organism evidence="10 11">
    <name type="scientific">Elysia crispata</name>
    <name type="common">lettuce slug</name>
    <dbReference type="NCBI Taxonomy" id="231223"/>
    <lineage>
        <taxon>Eukaryota</taxon>
        <taxon>Metazoa</taxon>
        <taxon>Spiralia</taxon>
        <taxon>Lophotrochozoa</taxon>
        <taxon>Mollusca</taxon>
        <taxon>Gastropoda</taxon>
        <taxon>Heterobranchia</taxon>
        <taxon>Euthyneura</taxon>
        <taxon>Panpulmonata</taxon>
        <taxon>Sacoglossa</taxon>
        <taxon>Placobranchoidea</taxon>
        <taxon>Plakobranchidae</taxon>
        <taxon>Elysia</taxon>
    </lineage>
</organism>
<dbReference type="GO" id="GO:0046872">
    <property type="term" value="F:metal ion binding"/>
    <property type="evidence" value="ECO:0007669"/>
    <property type="project" value="UniProtKB-KW"/>
</dbReference>
<dbReference type="GO" id="GO:0004725">
    <property type="term" value="F:protein tyrosine phosphatase activity"/>
    <property type="evidence" value="ECO:0007669"/>
    <property type="project" value="UniProtKB-EC"/>
</dbReference>